<proteinExistence type="predicted"/>
<organism evidence="4">
    <name type="scientific">uncultured Caudovirales phage</name>
    <dbReference type="NCBI Taxonomy" id="2100421"/>
    <lineage>
        <taxon>Viruses</taxon>
        <taxon>Duplodnaviria</taxon>
        <taxon>Heunggongvirae</taxon>
        <taxon>Uroviricota</taxon>
        <taxon>Caudoviricetes</taxon>
        <taxon>Peduoviridae</taxon>
        <taxon>Maltschvirus</taxon>
        <taxon>Maltschvirus maltsch</taxon>
    </lineage>
</organism>
<protein>
    <submittedName>
        <fullName evidence="4">Major_cap_HK97, phage major capsid protein, HK97 family</fullName>
    </submittedName>
</protein>
<comment type="subcellular location">
    <subcellularLocation>
        <location evidence="1">Virion</location>
    </subcellularLocation>
</comment>
<evidence type="ECO:0000259" key="3">
    <source>
        <dbReference type="Pfam" id="PF05065"/>
    </source>
</evidence>
<evidence type="ECO:0000313" key="4">
    <source>
        <dbReference type="EMBL" id="CAB4122704.1"/>
    </source>
</evidence>
<keyword evidence="2" id="KW-0946">Virion</keyword>
<dbReference type="NCBIfam" id="TIGR01554">
    <property type="entry name" value="major_cap_HK97"/>
    <property type="match status" value="1"/>
</dbReference>
<evidence type="ECO:0000256" key="2">
    <source>
        <dbReference type="ARBA" id="ARBA00022844"/>
    </source>
</evidence>
<evidence type="ECO:0000256" key="1">
    <source>
        <dbReference type="ARBA" id="ARBA00004328"/>
    </source>
</evidence>
<dbReference type="InterPro" id="IPR054612">
    <property type="entry name" value="Phage_capsid-like_C"/>
</dbReference>
<dbReference type="Gene3D" id="3.30.2400.10">
    <property type="entry name" value="Major capsid protein gp5"/>
    <property type="match status" value="1"/>
</dbReference>
<dbReference type="EMBL" id="LR796161">
    <property type="protein sequence ID" value="CAB4122704.1"/>
    <property type="molecule type" value="Genomic_DNA"/>
</dbReference>
<dbReference type="Pfam" id="PF05065">
    <property type="entry name" value="Phage_capsid"/>
    <property type="match status" value="1"/>
</dbReference>
<name>A0A6J5KKF5_9CAUD</name>
<dbReference type="Gene3D" id="3.30.2320.10">
    <property type="entry name" value="hypothetical protein PF0899 domain"/>
    <property type="match status" value="1"/>
</dbReference>
<dbReference type="SUPFAM" id="SSF56563">
    <property type="entry name" value="Major capsid protein gp5"/>
    <property type="match status" value="1"/>
</dbReference>
<dbReference type="InterPro" id="IPR024455">
    <property type="entry name" value="Phage_capsid"/>
</dbReference>
<reference evidence="4" key="1">
    <citation type="submission" date="2020-04" db="EMBL/GenBank/DDBJ databases">
        <authorList>
            <person name="Chiriac C."/>
            <person name="Salcher M."/>
            <person name="Ghai R."/>
            <person name="Kavagutti S V."/>
        </authorList>
    </citation>
    <scope>NUCLEOTIDE SEQUENCE</scope>
</reference>
<accession>A0A6J5KKF5</accession>
<sequence>MQPNVSHSPNFDHALKTPVVEKTSTTLTLPLIFYPHYPFTRLVRAFLFGDSKMSKQLREHQARKTALVKEARALTDLVASQDRDMTDDEVTAFEALRSRIDSASTAIDREAALIADESRIGLATLAGPSVTDNRQADPLHGFRTMGEFVQAVFQAEKPGKNIDERLLIGGGRNAAAPGTFSNEAAGQDGGFLVPPQFSQEIFKLSLGEDSLLPLTDNVEISGNSMAFPKDETTPWGTNGIRAYWQGEAATAVATKPVLGLATLRLKKLMALVPTTDELLDDANALTSYLPEKVALSIRWKTNESILFGAGNGVPIGALAAGATVTVAKESGQATQTLVAQNLAKMIARLPTGSFANAVWIVNNDVLPALFTLTLGNYPIYMPMGLTVGGIQASPYGTLLGRPVFVSQHANTFSSQGDILLVDLKYYQTITKAGGMQTATSMHLYFDADLTAFRTTFRMDGQSKIVAPISPAKGSTTMSPFIQLAAR</sequence>
<dbReference type="GO" id="GO:0044423">
    <property type="term" value="C:virion component"/>
    <property type="evidence" value="ECO:0007669"/>
    <property type="project" value="UniProtKB-KW"/>
</dbReference>
<gene>
    <name evidence="4" type="ORF">UFOVP31_59</name>
</gene>
<feature type="domain" description="Phage capsid-like C-terminal" evidence="3">
    <location>
        <begin position="189"/>
        <end position="469"/>
    </location>
</feature>